<gene>
    <name evidence="4" type="ORF">ACFSE6_18175</name>
</gene>
<keyword evidence="5" id="KW-1185">Reference proteome</keyword>
<reference evidence="5" key="1">
    <citation type="journal article" date="2019" name="Int. J. Syst. Evol. Microbiol.">
        <title>The Global Catalogue of Microorganisms (GCM) 10K type strain sequencing project: providing services to taxonomists for standard genome sequencing and annotation.</title>
        <authorList>
            <consortium name="The Broad Institute Genomics Platform"/>
            <consortium name="The Broad Institute Genome Sequencing Center for Infectious Disease"/>
            <person name="Wu L."/>
            <person name="Ma J."/>
        </authorList>
    </citation>
    <scope>NUCLEOTIDE SEQUENCE [LARGE SCALE GENOMIC DNA]</scope>
    <source>
        <strain evidence="5">JCM 17130</strain>
    </source>
</reference>
<name>A0ABW4L8M0_9MICO</name>
<feature type="region of interest" description="Disordered" evidence="3">
    <location>
        <begin position="1"/>
        <end position="52"/>
    </location>
</feature>
<accession>A0ABW4L8M0</accession>
<evidence type="ECO:0000313" key="5">
    <source>
        <dbReference type="Proteomes" id="UP001597277"/>
    </source>
</evidence>
<feature type="compositionally biased region" description="Pro residues" evidence="3">
    <location>
        <begin position="39"/>
        <end position="52"/>
    </location>
</feature>
<feature type="compositionally biased region" description="Low complexity" evidence="3">
    <location>
        <begin position="19"/>
        <end position="38"/>
    </location>
</feature>
<evidence type="ECO:0000256" key="2">
    <source>
        <dbReference type="ARBA" id="ARBA00022679"/>
    </source>
</evidence>
<sequence length="325" mass="34201">MTDTVHPEILSVPAPPAPAAVSATRLSDPVPLTTVTPATAPPAAPVKPAPAALPPTPEFPPHDLTDGVLWVLTGGVRTHLVDQERALALIADAAAHRGARPLGVVSINLDHIHHFGTRSGDVGRQITATDPVEWLNLIDGAPIAHHARRLTGTEFPKLSGSDLIAPVLDMATATGVSVGVLGGMPEVGAALRSRVAADWPSLRLSGHWTPERRVLDSASGSAELAAEIRAAGTDILVVCLGKPRQERWIAEFGAGTGAGALLAFGAVVDFLAGRVSRAPQWISDAGLEWAWRLMLEPRRLARRYLIQGPPAYLALRRPVMARGHG</sequence>
<proteinExistence type="predicted"/>
<comment type="caution">
    <text evidence="4">The sequence shown here is derived from an EMBL/GenBank/DDBJ whole genome shotgun (WGS) entry which is preliminary data.</text>
</comment>
<evidence type="ECO:0000313" key="4">
    <source>
        <dbReference type="EMBL" id="MFD1719776.1"/>
    </source>
</evidence>
<dbReference type="Proteomes" id="UP001597277">
    <property type="component" value="Unassembled WGS sequence"/>
</dbReference>
<dbReference type="Pfam" id="PF03808">
    <property type="entry name" value="Glyco_tran_WecG"/>
    <property type="match status" value="1"/>
</dbReference>
<dbReference type="NCBIfam" id="TIGR00696">
    <property type="entry name" value="wecG_tagA_cpsF"/>
    <property type="match status" value="1"/>
</dbReference>
<dbReference type="InterPro" id="IPR004629">
    <property type="entry name" value="WecG_TagA_CpsF"/>
</dbReference>
<dbReference type="PANTHER" id="PTHR34136">
    <property type="match status" value="1"/>
</dbReference>
<keyword evidence="2" id="KW-0808">Transferase</keyword>
<evidence type="ECO:0000256" key="3">
    <source>
        <dbReference type="SAM" id="MobiDB-lite"/>
    </source>
</evidence>
<dbReference type="EMBL" id="JBHUEE010000013">
    <property type="protein sequence ID" value="MFD1719776.1"/>
    <property type="molecule type" value="Genomic_DNA"/>
</dbReference>
<dbReference type="PANTHER" id="PTHR34136:SF1">
    <property type="entry name" value="UDP-N-ACETYL-D-MANNOSAMINURONIC ACID TRANSFERASE"/>
    <property type="match status" value="1"/>
</dbReference>
<protein>
    <submittedName>
        <fullName evidence="4">WecB/TagA/CpsF family glycosyltransferase</fullName>
    </submittedName>
</protein>
<evidence type="ECO:0000256" key="1">
    <source>
        <dbReference type="ARBA" id="ARBA00022676"/>
    </source>
</evidence>
<organism evidence="4 5">
    <name type="scientific">Georgenia deserti</name>
    <dbReference type="NCBI Taxonomy" id="2093781"/>
    <lineage>
        <taxon>Bacteria</taxon>
        <taxon>Bacillati</taxon>
        <taxon>Actinomycetota</taxon>
        <taxon>Actinomycetes</taxon>
        <taxon>Micrococcales</taxon>
        <taxon>Bogoriellaceae</taxon>
        <taxon>Georgenia</taxon>
    </lineage>
</organism>
<keyword evidence="1" id="KW-0328">Glycosyltransferase</keyword>
<dbReference type="RefSeq" id="WP_388010744.1">
    <property type="nucleotide sequence ID" value="NZ_JBHUEE010000013.1"/>
</dbReference>
<dbReference type="CDD" id="cd06533">
    <property type="entry name" value="Glyco_transf_WecG_TagA"/>
    <property type="match status" value="1"/>
</dbReference>